<organism evidence="2 3">
    <name type="scientific">Autumnicola patrickiae</name>
    <dbReference type="NCBI Taxonomy" id="3075591"/>
    <lineage>
        <taxon>Bacteria</taxon>
        <taxon>Pseudomonadati</taxon>
        <taxon>Bacteroidota</taxon>
        <taxon>Flavobacteriia</taxon>
        <taxon>Flavobacteriales</taxon>
        <taxon>Flavobacteriaceae</taxon>
        <taxon>Autumnicola</taxon>
    </lineage>
</organism>
<dbReference type="EMBL" id="JAVRHM010000002">
    <property type="protein sequence ID" value="MDT0688810.1"/>
    <property type="molecule type" value="Genomic_DNA"/>
</dbReference>
<dbReference type="RefSeq" id="WP_311681240.1">
    <property type="nucleotide sequence ID" value="NZ_JAVRHM010000002.1"/>
</dbReference>
<evidence type="ECO:0000313" key="2">
    <source>
        <dbReference type="EMBL" id="MDT0688810.1"/>
    </source>
</evidence>
<gene>
    <name evidence="2" type="ORF">RM549_03390</name>
</gene>
<sequence length="49" mass="5459">MEIFSAFADNYRVTMKGINPYVKFFFTLVLAFILLTVISAVVNVIVNGA</sequence>
<evidence type="ECO:0000256" key="1">
    <source>
        <dbReference type="SAM" id="Phobius"/>
    </source>
</evidence>
<proteinExistence type="predicted"/>
<keyword evidence="1" id="KW-0812">Transmembrane</keyword>
<protein>
    <submittedName>
        <fullName evidence="2">Uncharacterized protein</fullName>
    </submittedName>
</protein>
<name>A0ABU3DYR1_9FLAO</name>
<keyword evidence="1" id="KW-0472">Membrane</keyword>
<reference evidence="2 3" key="1">
    <citation type="submission" date="2023-09" db="EMBL/GenBank/DDBJ databases">
        <authorList>
            <person name="Rey-Velasco X."/>
        </authorList>
    </citation>
    <scope>NUCLEOTIDE SEQUENCE [LARGE SCALE GENOMIC DNA]</scope>
    <source>
        <strain evidence="2 3">F188</strain>
    </source>
</reference>
<keyword evidence="1" id="KW-1133">Transmembrane helix</keyword>
<comment type="caution">
    <text evidence="2">The sequence shown here is derived from an EMBL/GenBank/DDBJ whole genome shotgun (WGS) entry which is preliminary data.</text>
</comment>
<keyword evidence="3" id="KW-1185">Reference proteome</keyword>
<evidence type="ECO:0000313" key="3">
    <source>
        <dbReference type="Proteomes" id="UP001261624"/>
    </source>
</evidence>
<accession>A0ABU3DYR1</accession>
<feature type="transmembrane region" description="Helical" evidence="1">
    <location>
        <begin position="21"/>
        <end position="46"/>
    </location>
</feature>
<dbReference type="Proteomes" id="UP001261624">
    <property type="component" value="Unassembled WGS sequence"/>
</dbReference>